<feature type="transmembrane region" description="Helical" evidence="1">
    <location>
        <begin position="21"/>
        <end position="42"/>
    </location>
</feature>
<sequence>MITLYELKSQSFCRCFIRTPFYIKNFVLLTILGLIMTIIYFLHFRKDGGNFLSITKILKGLNSNTFNYLEQNSKSLRLTKLLSNYQAQISSNQFFDECVRISKPCKFEGLAKTWPSFYKLQYNQKLGYDYLKEKLNDMQVEVFLDMEYDQDQSMSLSSGDSFRQSTKTKMKYSDFLKKMNDQSVSVSLKDGHQGIYNSLIEEIALPTFIIEFNDIDSIELIQGKVLVNPAQYDRKEQFLCSIDGVVQIKLIPHVYKQEVYAGKPKIIVDQDASPDQEPARINLEPNQSPIDFFQPDKENYPLYGDIETKYTVLLHEGDCLYIPAFYFNQYVAKSQGESSALSVSLKYKSNSELLGGFYSAIEKNILH</sequence>
<keyword evidence="1" id="KW-0472">Membrane</keyword>
<gene>
    <name evidence="3" type="primary">Contig15464.g16480</name>
    <name evidence="3" type="ORF">STYLEM_978</name>
</gene>
<dbReference type="Pfam" id="PF13621">
    <property type="entry name" value="Cupin_8"/>
    <property type="match status" value="1"/>
</dbReference>
<dbReference type="OrthoDB" id="10563254at2759"/>
<dbReference type="AlphaFoldDB" id="A0A077ZU88"/>
<dbReference type="InterPro" id="IPR014710">
    <property type="entry name" value="RmlC-like_jellyroll"/>
</dbReference>
<organism evidence="3 4">
    <name type="scientific">Stylonychia lemnae</name>
    <name type="common">Ciliate</name>
    <dbReference type="NCBI Taxonomy" id="5949"/>
    <lineage>
        <taxon>Eukaryota</taxon>
        <taxon>Sar</taxon>
        <taxon>Alveolata</taxon>
        <taxon>Ciliophora</taxon>
        <taxon>Intramacronucleata</taxon>
        <taxon>Spirotrichea</taxon>
        <taxon>Stichotrichia</taxon>
        <taxon>Sporadotrichida</taxon>
        <taxon>Oxytrichidae</taxon>
        <taxon>Stylonychinae</taxon>
        <taxon>Stylonychia</taxon>
    </lineage>
</organism>
<feature type="domain" description="Cupin-like" evidence="2">
    <location>
        <begin position="92"/>
        <end position="330"/>
    </location>
</feature>
<name>A0A077ZU88_STYLE</name>
<accession>A0A077ZU88</accession>
<dbReference type="InParanoid" id="A0A077ZU88"/>
<keyword evidence="4" id="KW-1185">Reference proteome</keyword>
<evidence type="ECO:0000259" key="2">
    <source>
        <dbReference type="Pfam" id="PF13621"/>
    </source>
</evidence>
<keyword evidence="1" id="KW-0812">Transmembrane</keyword>
<protein>
    <recommendedName>
        <fullName evidence="2">Cupin-like domain-containing protein</fullName>
    </recommendedName>
</protein>
<evidence type="ECO:0000313" key="3">
    <source>
        <dbReference type="EMBL" id="CDW72026.1"/>
    </source>
</evidence>
<keyword evidence="1" id="KW-1133">Transmembrane helix</keyword>
<dbReference type="SUPFAM" id="SSF51197">
    <property type="entry name" value="Clavaminate synthase-like"/>
    <property type="match status" value="1"/>
</dbReference>
<dbReference type="PANTHER" id="PTHR12461">
    <property type="entry name" value="HYPOXIA-INDUCIBLE FACTOR 1 ALPHA INHIBITOR-RELATED"/>
    <property type="match status" value="1"/>
</dbReference>
<reference evidence="3 4" key="1">
    <citation type="submission" date="2014-06" db="EMBL/GenBank/DDBJ databases">
        <authorList>
            <person name="Swart Estienne"/>
        </authorList>
    </citation>
    <scope>NUCLEOTIDE SEQUENCE [LARGE SCALE GENOMIC DNA]</scope>
    <source>
        <strain evidence="3 4">130c</strain>
    </source>
</reference>
<evidence type="ECO:0000256" key="1">
    <source>
        <dbReference type="SAM" id="Phobius"/>
    </source>
</evidence>
<dbReference type="PANTHER" id="PTHR12461:SF105">
    <property type="entry name" value="HYPOXIA-INDUCIBLE FACTOR 1-ALPHA INHIBITOR"/>
    <property type="match status" value="1"/>
</dbReference>
<proteinExistence type="predicted"/>
<dbReference type="Proteomes" id="UP000039865">
    <property type="component" value="Unassembled WGS sequence"/>
</dbReference>
<dbReference type="InterPro" id="IPR041667">
    <property type="entry name" value="Cupin_8"/>
</dbReference>
<evidence type="ECO:0000313" key="4">
    <source>
        <dbReference type="Proteomes" id="UP000039865"/>
    </source>
</evidence>
<dbReference type="Gene3D" id="2.60.120.10">
    <property type="entry name" value="Jelly Rolls"/>
    <property type="match status" value="1"/>
</dbReference>
<dbReference type="EMBL" id="CCKQ01000934">
    <property type="protein sequence ID" value="CDW72026.1"/>
    <property type="molecule type" value="Genomic_DNA"/>
</dbReference>